<evidence type="ECO:0000313" key="1">
    <source>
        <dbReference type="EMBL" id="PKV80606.1"/>
    </source>
</evidence>
<dbReference type="PANTHER" id="PTHR46082:SF6">
    <property type="entry name" value="AAA+ ATPASE DOMAIN-CONTAINING PROTEIN-RELATED"/>
    <property type="match status" value="1"/>
</dbReference>
<protein>
    <submittedName>
        <fullName evidence="1">Tetratricopeptide repeat protein</fullName>
    </submittedName>
</protein>
<dbReference type="EMBL" id="PJMW01000002">
    <property type="protein sequence ID" value="PKV80606.1"/>
    <property type="molecule type" value="Genomic_DNA"/>
</dbReference>
<gene>
    <name evidence="1" type="ORF">ATK86_5038</name>
</gene>
<proteinExistence type="predicted"/>
<comment type="caution">
    <text evidence="1">The sequence shown here is derived from an EMBL/GenBank/DDBJ whole genome shotgun (WGS) entry which is preliminary data.</text>
</comment>
<organism evidence="1 2">
    <name type="scientific">Nocardia fluminea</name>
    <dbReference type="NCBI Taxonomy" id="134984"/>
    <lineage>
        <taxon>Bacteria</taxon>
        <taxon>Bacillati</taxon>
        <taxon>Actinomycetota</taxon>
        <taxon>Actinomycetes</taxon>
        <taxon>Mycobacteriales</taxon>
        <taxon>Nocardiaceae</taxon>
        <taxon>Nocardia</taxon>
    </lineage>
</organism>
<name>A0A2N3VG84_9NOCA</name>
<dbReference type="AlphaFoldDB" id="A0A2N3VG84"/>
<dbReference type="InterPro" id="IPR053137">
    <property type="entry name" value="NLR-like"/>
</dbReference>
<dbReference type="PANTHER" id="PTHR46082">
    <property type="entry name" value="ATP/GTP-BINDING PROTEIN-RELATED"/>
    <property type="match status" value="1"/>
</dbReference>
<dbReference type="Pfam" id="PF13424">
    <property type="entry name" value="TPR_12"/>
    <property type="match status" value="2"/>
</dbReference>
<dbReference type="Gene3D" id="1.25.40.10">
    <property type="entry name" value="Tetratricopeptide repeat domain"/>
    <property type="match status" value="1"/>
</dbReference>
<keyword evidence="2" id="KW-1185">Reference proteome</keyword>
<accession>A0A2N3VG84</accession>
<dbReference type="InterPro" id="IPR011990">
    <property type="entry name" value="TPR-like_helical_dom_sf"/>
</dbReference>
<sequence length="197" mass="21589">MRFTWRRPNRVPAQLERRLRDALQLLDAGRHGSAESALTELLADSEAEIGPEHPFTITVIDALGSACYQQRNFPDAAARHRDAHHRATRALGPNDPLTLGAAHNLGSALLLMHEWAEGLPLLLTVLEAKKEALGSDHRETLATAQAVGSGLFKSGDRQRAALLLDQAYRTALVAYGSDDPTVVDLRHNLDVVLRNSR</sequence>
<dbReference type="Proteomes" id="UP000233766">
    <property type="component" value="Unassembled WGS sequence"/>
</dbReference>
<evidence type="ECO:0000313" key="2">
    <source>
        <dbReference type="Proteomes" id="UP000233766"/>
    </source>
</evidence>
<reference evidence="1 2" key="1">
    <citation type="submission" date="2017-12" db="EMBL/GenBank/DDBJ databases">
        <title>Sequencing the genomes of 1000 Actinobacteria strains.</title>
        <authorList>
            <person name="Klenk H.-P."/>
        </authorList>
    </citation>
    <scope>NUCLEOTIDE SEQUENCE [LARGE SCALE GENOMIC DNA]</scope>
    <source>
        <strain evidence="1 2">DSM 44489</strain>
    </source>
</reference>
<dbReference type="SUPFAM" id="SSF48452">
    <property type="entry name" value="TPR-like"/>
    <property type="match status" value="1"/>
</dbReference>